<keyword evidence="2 5" id="KW-0378">Hydrolase</keyword>
<name>A0A840MQT4_9PROT</name>
<comment type="caution">
    <text evidence="5">The sequence shown here is derived from an EMBL/GenBank/DDBJ whole genome shotgun (WGS) entry which is preliminary data.</text>
</comment>
<comment type="similarity">
    <text evidence="1">Belongs to the low molecular weight phosphotyrosine protein phosphatase family.</text>
</comment>
<dbReference type="Gene3D" id="3.40.50.2300">
    <property type="match status" value="1"/>
</dbReference>
<dbReference type="CDD" id="cd16343">
    <property type="entry name" value="LMWPTP"/>
    <property type="match status" value="1"/>
</dbReference>
<evidence type="ECO:0000259" key="4">
    <source>
        <dbReference type="SMART" id="SM00226"/>
    </source>
</evidence>
<dbReference type="EC" id="3.1.3.48" evidence="5"/>
<feature type="active site" evidence="3">
    <location>
        <position position="6"/>
    </location>
</feature>
<organism evidence="5 6">
    <name type="scientific">Chitinivorax tropicus</name>
    <dbReference type="NCBI Taxonomy" id="714531"/>
    <lineage>
        <taxon>Bacteria</taxon>
        <taxon>Pseudomonadati</taxon>
        <taxon>Pseudomonadota</taxon>
        <taxon>Betaproteobacteria</taxon>
        <taxon>Chitinivorax</taxon>
    </lineage>
</organism>
<dbReference type="SMART" id="SM00226">
    <property type="entry name" value="LMWPc"/>
    <property type="match status" value="1"/>
</dbReference>
<evidence type="ECO:0000256" key="1">
    <source>
        <dbReference type="ARBA" id="ARBA00011063"/>
    </source>
</evidence>
<dbReference type="AlphaFoldDB" id="A0A840MQT4"/>
<evidence type="ECO:0000256" key="2">
    <source>
        <dbReference type="ARBA" id="ARBA00022801"/>
    </source>
</evidence>
<accession>A0A840MQT4</accession>
<feature type="domain" description="Phosphotyrosine protein phosphatase I" evidence="4">
    <location>
        <begin position="2"/>
        <end position="143"/>
    </location>
</feature>
<dbReference type="InterPro" id="IPR036196">
    <property type="entry name" value="Ptyr_pPase_sf"/>
</dbReference>
<reference evidence="5 6" key="1">
    <citation type="submission" date="2020-08" db="EMBL/GenBank/DDBJ databases">
        <title>Genomic Encyclopedia of Type Strains, Phase IV (KMG-IV): sequencing the most valuable type-strain genomes for metagenomic binning, comparative biology and taxonomic classification.</title>
        <authorList>
            <person name="Goeker M."/>
        </authorList>
    </citation>
    <scope>NUCLEOTIDE SEQUENCE [LARGE SCALE GENOMIC DNA]</scope>
    <source>
        <strain evidence="5 6">DSM 27165</strain>
    </source>
</reference>
<evidence type="ECO:0000256" key="3">
    <source>
        <dbReference type="PIRSR" id="PIRSR617867-1"/>
    </source>
</evidence>
<dbReference type="EMBL" id="JACHHY010000017">
    <property type="protein sequence ID" value="MBB5019439.1"/>
    <property type="molecule type" value="Genomic_DNA"/>
</dbReference>
<dbReference type="SUPFAM" id="SSF52788">
    <property type="entry name" value="Phosphotyrosine protein phosphatases I"/>
    <property type="match status" value="1"/>
</dbReference>
<protein>
    <submittedName>
        <fullName evidence="5">Protein-tyrosine phosphatase</fullName>
        <ecNumber evidence="5">3.1.3.48</ecNumber>
    </submittedName>
</protein>
<gene>
    <name evidence="5" type="ORF">HNQ59_002741</name>
</gene>
<dbReference type="PRINTS" id="PR00719">
    <property type="entry name" value="LMWPTPASE"/>
</dbReference>
<evidence type="ECO:0000313" key="5">
    <source>
        <dbReference type="EMBL" id="MBB5019439.1"/>
    </source>
</evidence>
<dbReference type="Proteomes" id="UP000575898">
    <property type="component" value="Unassembled WGS sequence"/>
</dbReference>
<dbReference type="PANTHER" id="PTHR47439">
    <property type="entry name" value="LOW MOLECULAR WEIGHT PHOSPHOTYROSINE PROTEIN PHOSPHATASE-RELATED"/>
    <property type="match status" value="1"/>
</dbReference>
<sequence>MGNICRSPTAEGVFRYFVETGGLARRIQIDSAGTHGYHAGEAPDPRSCAAAGRRGYDLSRLRARQVKTADFERFDLVLAMDEQNLRHLLRICPEGLQHKVKLFLAYARNFEEREVPDPYYGSGGGFEHVLDLIEDASAGLLSDLRKQLTGT</sequence>
<feature type="active site" description="Proton donor" evidence="3">
    <location>
        <position position="117"/>
    </location>
</feature>
<dbReference type="PANTHER" id="PTHR47439:SF1">
    <property type="entry name" value="ACID PHOSPHATASE"/>
    <property type="match status" value="1"/>
</dbReference>
<evidence type="ECO:0000313" key="6">
    <source>
        <dbReference type="Proteomes" id="UP000575898"/>
    </source>
</evidence>
<dbReference type="InterPro" id="IPR017867">
    <property type="entry name" value="Tyr_phospatase_low_mol_wt"/>
</dbReference>
<dbReference type="InterPro" id="IPR023485">
    <property type="entry name" value="Ptyr_pPase"/>
</dbReference>
<keyword evidence="6" id="KW-1185">Reference proteome</keyword>
<proteinExistence type="inferred from homology"/>
<dbReference type="InterPro" id="IPR052995">
    <property type="entry name" value="LMW-PTP"/>
</dbReference>
<dbReference type="Pfam" id="PF01451">
    <property type="entry name" value="LMWPc"/>
    <property type="match status" value="1"/>
</dbReference>
<dbReference type="GO" id="GO:0004725">
    <property type="term" value="F:protein tyrosine phosphatase activity"/>
    <property type="evidence" value="ECO:0007669"/>
    <property type="project" value="UniProtKB-EC"/>
</dbReference>